<evidence type="ECO:0000313" key="2">
    <source>
        <dbReference type="EMBL" id="KAJ8391361.1"/>
    </source>
</evidence>
<dbReference type="Proteomes" id="UP001221898">
    <property type="component" value="Unassembled WGS sequence"/>
</dbReference>
<evidence type="ECO:0000256" key="1">
    <source>
        <dbReference type="SAM" id="Coils"/>
    </source>
</evidence>
<dbReference type="EMBL" id="JAINUG010000158">
    <property type="protein sequence ID" value="KAJ8391361.1"/>
    <property type="molecule type" value="Genomic_DNA"/>
</dbReference>
<gene>
    <name evidence="2" type="ORF">AAFF_G00089910</name>
</gene>
<dbReference type="AlphaFoldDB" id="A0AAD7WBU4"/>
<keyword evidence="1" id="KW-0175">Coiled coil</keyword>
<organism evidence="2 3">
    <name type="scientific">Aldrovandia affinis</name>
    <dbReference type="NCBI Taxonomy" id="143900"/>
    <lineage>
        <taxon>Eukaryota</taxon>
        <taxon>Metazoa</taxon>
        <taxon>Chordata</taxon>
        <taxon>Craniata</taxon>
        <taxon>Vertebrata</taxon>
        <taxon>Euteleostomi</taxon>
        <taxon>Actinopterygii</taxon>
        <taxon>Neopterygii</taxon>
        <taxon>Teleostei</taxon>
        <taxon>Notacanthiformes</taxon>
        <taxon>Halosauridae</taxon>
        <taxon>Aldrovandia</taxon>
    </lineage>
</organism>
<protein>
    <submittedName>
        <fullName evidence="2">Uncharacterized protein</fullName>
    </submittedName>
</protein>
<accession>A0AAD7WBU4</accession>
<name>A0AAD7WBU4_9TELE</name>
<keyword evidence="3" id="KW-1185">Reference proteome</keyword>
<evidence type="ECO:0000313" key="3">
    <source>
        <dbReference type="Proteomes" id="UP001221898"/>
    </source>
</evidence>
<proteinExistence type="predicted"/>
<reference evidence="2" key="1">
    <citation type="journal article" date="2023" name="Science">
        <title>Genome structures resolve the early diversification of teleost fishes.</title>
        <authorList>
            <person name="Parey E."/>
            <person name="Louis A."/>
            <person name="Montfort J."/>
            <person name="Bouchez O."/>
            <person name="Roques C."/>
            <person name="Iampietro C."/>
            <person name="Lluch J."/>
            <person name="Castinel A."/>
            <person name="Donnadieu C."/>
            <person name="Desvignes T."/>
            <person name="Floi Bucao C."/>
            <person name="Jouanno E."/>
            <person name="Wen M."/>
            <person name="Mejri S."/>
            <person name="Dirks R."/>
            <person name="Jansen H."/>
            <person name="Henkel C."/>
            <person name="Chen W.J."/>
            <person name="Zahm M."/>
            <person name="Cabau C."/>
            <person name="Klopp C."/>
            <person name="Thompson A.W."/>
            <person name="Robinson-Rechavi M."/>
            <person name="Braasch I."/>
            <person name="Lecointre G."/>
            <person name="Bobe J."/>
            <person name="Postlethwait J.H."/>
            <person name="Berthelot C."/>
            <person name="Roest Crollius H."/>
            <person name="Guiguen Y."/>
        </authorList>
    </citation>
    <scope>NUCLEOTIDE SEQUENCE</scope>
    <source>
        <strain evidence="2">NC1722</strain>
    </source>
</reference>
<feature type="coiled-coil region" evidence="1">
    <location>
        <begin position="6"/>
        <end position="93"/>
    </location>
</feature>
<comment type="caution">
    <text evidence="2">The sequence shown here is derived from an EMBL/GenBank/DDBJ whole genome shotgun (WGS) entry which is preliminary data.</text>
</comment>
<sequence>MLRGKFGQNQERLEAENVKIQELKEKIRILESEKGCVELRAETLQQRLEAQLTLQQTLDSENNDRESKVKEVIRSQTREMQELKEELEQTESLFKTEVSGPMPINAFTLPAMFTWYQKYTLCSGLCPVGEVLLKNRKIQIKDKLNIEMKNKRALGELQNMRGQWMDQALQQ</sequence>